<dbReference type="GO" id="GO:0035438">
    <property type="term" value="F:cyclic-di-GMP binding"/>
    <property type="evidence" value="ECO:0007669"/>
    <property type="project" value="InterPro"/>
</dbReference>
<feature type="domain" description="PilZ" evidence="1">
    <location>
        <begin position="8"/>
        <end position="108"/>
    </location>
</feature>
<dbReference type="InterPro" id="IPR009875">
    <property type="entry name" value="PilZ_domain"/>
</dbReference>
<proteinExistence type="predicted"/>
<gene>
    <name evidence="2" type="ORF">DEAC_c26990</name>
</gene>
<dbReference type="Proteomes" id="UP000036356">
    <property type="component" value="Unassembled WGS sequence"/>
</dbReference>
<comment type="caution">
    <text evidence="2">The sequence shown here is derived from an EMBL/GenBank/DDBJ whole genome shotgun (WGS) entry which is preliminary data.</text>
</comment>
<reference evidence="2 3" key="1">
    <citation type="submission" date="2015-06" db="EMBL/GenBank/DDBJ databases">
        <title>Draft genome of the moderately acidophilic sulfate reducer Candidatus Desulfosporosinus acididurans strain M1.</title>
        <authorList>
            <person name="Poehlein A."/>
            <person name="Petzsch P."/>
            <person name="Johnson B.D."/>
            <person name="Schloemann M."/>
            <person name="Daniel R."/>
            <person name="Muehling M."/>
        </authorList>
    </citation>
    <scope>NUCLEOTIDE SEQUENCE [LARGE SCALE GENOMIC DNA]</scope>
    <source>
        <strain evidence="2 3">M1</strain>
    </source>
</reference>
<name>A0A0J1FQK1_9FIRM</name>
<evidence type="ECO:0000259" key="1">
    <source>
        <dbReference type="Pfam" id="PF07238"/>
    </source>
</evidence>
<dbReference type="Pfam" id="PF07238">
    <property type="entry name" value="PilZ"/>
    <property type="match status" value="1"/>
</dbReference>
<dbReference type="PATRIC" id="fig|476652.3.peg.2825"/>
<organism evidence="2 3">
    <name type="scientific">Desulfosporosinus acididurans</name>
    <dbReference type="NCBI Taxonomy" id="476652"/>
    <lineage>
        <taxon>Bacteria</taxon>
        <taxon>Bacillati</taxon>
        <taxon>Bacillota</taxon>
        <taxon>Clostridia</taxon>
        <taxon>Eubacteriales</taxon>
        <taxon>Desulfitobacteriaceae</taxon>
        <taxon>Desulfosporosinus</taxon>
    </lineage>
</organism>
<keyword evidence="3" id="KW-1185">Reference proteome</keyword>
<evidence type="ECO:0000313" key="3">
    <source>
        <dbReference type="Proteomes" id="UP000036356"/>
    </source>
</evidence>
<protein>
    <submittedName>
        <fullName evidence="2">PilZ domain protein</fullName>
    </submittedName>
</protein>
<dbReference type="EMBL" id="LDZY01000008">
    <property type="protein sequence ID" value="KLU65562.1"/>
    <property type="molecule type" value="Genomic_DNA"/>
</dbReference>
<accession>A0A0J1FQK1</accession>
<evidence type="ECO:0000313" key="2">
    <source>
        <dbReference type="EMBL" id="KLU65562.1"/>
    </source>
</evidence>
<dbReference type="RefSeq" id="WP_047810514.1">
    <property type="nucleotide sequence ID" value="NZ_LDZY01000008.1"/>
</dbReference>
<dbReference type="AlphaFoldDB" id="A0A0J1FQK1"/>
<sequence length="119" mass="13961">MSVKPELRNSSRLPYSTEIYCSKCICEGKITVYELPLELKVVNVSREGLCITTEVEFKEGAFLEFDITLEDEIYKSVSAIILWIIKDQNIYKYGMRINYITGKLSRHIYKMENRFFAKI</sequence>